<gene>
    <name evidence="2" type="ORF">C9J01_06575</name>
</gene>
<accession>A0A2T3NMB7</accession>
<dbReference type="EMBL" id="PYMB01000001">
    <property type="protein sequence ID" value="PSW16656.1"/>
    <property type="molecule type" value="Genomic_DNA"/>
</dbReference>
<dbReference type="Pfam" id="PF14316">
    <property type="entry name" value="DUF4381"/>
    <property type="match status" value="1"/>
</dbReference>
<dbReference type="AlphaFoldDB" id="A0A2T3NMB7"/>
<evidence type="ECO:0000256" key="1">
    <source>
        <dbReference type="SAM" id="Phobius"/>
    </source>
</evidence>
<dbReference type="Proteomes" id="UP000241346">
    <property type="component" value="Unassembled WGS sequence"/>
</dbReference>
<comment type="caution">
    <text evidence="2">The sequence shown here is derived from an EMBL/GenBank/DDBJ whole genome shotgun (WGS) entry which is preliminary data.</text>
</comment>
<proteinExistence type="predicted"/>
<evidence type="ECO:0008006" key="4">
    <source>
        <dbReference type="Google" id="ProtNLM"/>
    </source>
</evidence>
<feature type="transmembrane region" description="Helical" evidence="1">
    <location>
        <begin position="29"/>
        <end position="48"/>
    </location>
</feature>
<keyword evidence="1" id="KW-1133">Transmembrane helix</keyword>
<protein>
    <recommendedName>
        <fullName evidence="4">DUF4381 domain-containing protein</fullName>
    </recommendedName>
</protein>
<evidence type="ECO:0000313" key="3">
    <source>
        <dbReference type="Proteomes" id="UP000241346"/>
    </source>
</evidence>
<dbReference type="InterPro" id="IPR025489">
    <property type="entry name" value="DUF4381"/>
</dbReference>
<keyword evidence="1" id="KW-0472">Membrane</keyword>
<evidence type="ECO:0000313" key="2">
    <source>
        <dbReference type="EMBL" id="PSW16656.1"/>
    </source>
</evidence>
<name>A0A2T3NMB7_9GAMM</name>
<sequence length="167" mass="18974">MNLEGYVDSALNLAPLELPAEPGWWPLPASAWMLLGGLVLVVLLWLGYRHYQGRFKRKALGLISQLEGKPDLPALDSLLRRIALTYYPRNQVAGLSGEAWLAWLDEQADKQQDTRLNGKADSSQFMPLKESWLSVLYGNKPLEQEQWQAFIAASRHWVLHFKTEGKC</sequence>
<reference evidence="2 3" key="1">
    <citation type="submission" date="2018-03" db="EMBL/GenBank/DDBJ databases">
        <title>Whole genome sequencing of Histamine producing bacteria.</title>
        <authorList>
            <person name="Butler K."/>
        </authorList>
    </citation>
    <scope>NUCLEOTIDE SEQUENCE [LARGE SCALE GENOMIC DNA]</scope>
    <source>
        <strain evidence="2 3">DSM 19138</strain>
    </source>
</reference>
<organism evidence="2 3">
    <name type="scientific">Photobacterium rosenbergii</name>
    <dbReference type="NCBI Taxonomy" id="294936"/>
    <lineage>
        <taxon>Bacteria</taxon>
        <taxon>Pseudomonadati</taxon>
        <taxon>Pseudomonadota</taxon>
        <taxon>Gammaproteobacteria</taxon>
        <taxon>Vibrionales</taxon>
        <taxon>Vibrionaceae</taxon>
        <taxon>Photobacterium</taxon>
    </lineage>
</organism>
<keyword evidence="1" id="KW-0812">Transmembrane</keyword>